<dbReference type="AlphaFoldDB" id="A0A6J2KIY7"/>
<gene>
    <name evidence="2" type="primary">LOC114251827</name>
</gene>
<keyword evidence="1" id="KW-1185">Reference proteome</keyword>
<dbReference type="GeneID" id="114251827"/>
<dbReference type="Proteomes" id="UP000504629">
    <property type="component" value="Unplaced"/>
</dbReference>
<dbReference type="InterPro" id="IPR036691">
    <property type="entry name" value="Endo/exonu/phosph_ase_sf"/>
</dbReference>
<evidence type="ECO:0000313" key="2">
    <source>
        <dbReference type="RefSeq" id="XP_028042025.1"/>
    </source>
</evidence>
<dbReference type="OrthoDB" id="410104at2759"/>
<reference evidence="2" key="1">
    <citation type="submission" date="2025-08" db="UniProtKB">
        <authorList>
            <consortium name="RefSeq"/>
        </authorList>
    </citation>
    <scope>IDENTIFICATION</scope>
    <source>
        <tissue evidence="2">Silk gland</tissue>
    </source>
</reference>
<sequence>MGYAIEEHENYIFCYKGETLGQYGVGFLINKKHKNNIVSFSAFSERVALLKIKCNNQLLSIIQVYAPTEKATDEEINSFYTTLQIAHSHTGESVFLIGDFNAKVGQLKTEDSENLLWENSVTEIEMKEEKN</sequence>
<accession>A0A6J2KIY7</accession>
<dbReference type="RefSeq" id="XP_028042025.1">
    <property type="nucleotide sequence ID" value="XM_028186224.1"/>
</dbReference>
<dbReference type="Gene3D" id="3.60.10.10">
    <property type="entry name" value="Endonuclease/exonuclease/phosphatase"/>
    <property type="match status" value="1"/>
</dbReference>
<protein>
    <submittedName>
        <fullName evidence="2">Craniofacial development protein 2-like</fullName>
    </submittedName>
</protein>
<organism evidence="1 2">
    <name type="scientific">Bombyx mandarina</name>
    <name type="common">Wild silk moth</name>
    <name type="synonym">Wild silkworm</name>
    <dbReference type="NCBI Taxonomy" id="7092"/>
    <lineage>
        <taxon>Eukaryota</taxon>
        <taxon>Metazoa</taxon>
        <taxon>Ecdysozoa</taxon>
        <taxon>Arthropoda</taxon>
        <taxon>Hexapoda</taxon>
        <taxon>Insecta</taxon>
        <taxon>Pterygota</taxon>
        <taxon>Neoptera</taxon>
        <taxon>Endopterygota</taxon>
        <taxon>Lepidoptera</taxon>
        <taxon>Glossata</taxon>
        <taxon>Ditrysia</taxon>
        <taxon>Bombycoidea</taxon>
        <taxon>Bombycidae</taxon>
        <taxon>Bombycinae</taxon>
        <taxon>Bombyx</taxon>
    </lineage>
</organism>
<dbReference type="KEGG" id="bman:114251827"/>
<evidence type="ECO:0000313" key="1">
    <source>
        <dbReference type="Proteomes" id="UP000504629"/>
    </source>
</evidence>
<dbReference type="SUPFAM" id="SSF56219">
    <property type="entry name" value="DNase I-like"/>
    <property type="match status" value="1"/>
</dbReference>
<proteinExistence type="predicted"/>
<name>A0A6J2KIY7_BOMMA</name>